<dbReference type="KEGG" id="tva:4770001"/>
<dbReference type="RefSeq" id="XP_001324263.1">
    <property type="nucleotide sequence ID" value="XM_001324228.1"/>
</dbReference>
<dbReference type="VEuPathDB" id="TrichDB:TVAGG3_0240270"/>
<sequence length="413" mass="47028">MGANHSVIRVISGCPWIKPGIVESEIEDILAFGASTETNEELLQNLKKKICKIPSVENCTFEYQPRRFFRPRTVTMNIDPKEEGPSLQIVSGPKHQFGMGLALDYIGHPSSAQFSLSYAPFFGKVISLGVKYPLMNMTNLKENTPVPLLHFIAQMYTKEINNIGYPTITVKTKYIPYVKSFIPSVYFTNRSYTPKLNSTYTWDFERYFKDPENYNVLGIKLAHKTTFDNLEIYGTDKNVILNIRNVSKLFAIQDSRRTYPALKYIGKIHFKLPPNLSLRGEAGSVISPQALPYPERFHLSQSKTTRSLVPQKFSPKFGHTYTGIEHYLAFTEEFRFYNKNTTLSVFNTNAFGATFCRTNPAERLPAFVQMGSIGISAGVRIKPYDIEFVWSTAYTKSEHVPHHSFTTVITNID</sequence>
<dbReference type="AlphaFoldDB" id="A2E5J9"/>
<keyword evidence="2" id="KW-1185">Reference proteome</keyword>
<evidence type="ECO:0000313" key="2">
    <source>
        <dbReference type="Proteomes" id="UP000001542"/>
    </source>
</evidence>
<dbReference type="EMBL" id="DS113308">
    <property type="protein sequence ID" value="EAY12040.1"/>
    <property type="molecule type" value="Genomic_DNA"/>
</dbReference>
<reference evidence="1" key="2">
    <citation type="journal article" date="2007" name="Science">
        <title>Draft genome sequence of the sexually transmitted pathogen Trichomonas vaginalis.</title>
        <authorList>
            <person name="Carlton J.M."/>
            <person name="Hirt R.P."/>
            <person name="Silva J.C."/>
            <person name="Delcher A.L."/>
            <person name="Schatz M."/>
            <person name="Zhao Q."/>
            <person name="Wortman J.R."/>
            <person name="Bidwell S.L."/>
            <person name="Alsmark U.C.M."/>
            <person name="Besteiro S."/>
            <person name="Sicheritz-Ponten T."/>
            <person name="Noel C.J."/>
            <person name="Dacks J.B."/>
            <person name="Foster P.G."/>
            <person name="Simillion C."/>
            <person name="Van de Peer Y."/>
            <person name="Miranda-Saavedra D."/>
            <person name="Barton G.J."/>
            <person name="Westrop G.D."/>
            <person name="Mueller S."/>
            <person name="Dessi D."/>
            <person name="Fiori P.L."/>
            <person name="Ren Q."/>
            <person name="Paulsen I."/>
            <person name="Zhang H."/>
            <person name="Bastida-Corcuera F.D."/>
            <person name="Simoes-Barbosa A."/>
            <person name="Brown M.T."/>
            <person name="Hayes R.D."/>
            <person name="Mukherjee M."/>
            <person name="Okumura C.Y."/>
            <person name="Schneider R."/>
            <person name="Smith A.J."/>
            <person name="Vanacova S."/>
            <person name="Villalvazo M."/>
            <person name="Haas B.J."/>
            <person name="Pertea M."/>
            <person name="Feldblyum T.V."/>
            <person name="Utterback T.R."/>
            <person name="Shu C.L."/>
            <person name="Osoegawa K."/>
            <person name="de Jong P.J."/>
            <person name="Hrdy I."/>
            <person name="Horvathova L."/>
            <person name="Zubacova Z."/>
            <person name="Dolezal P."/>
            <person name="Malik S.B."/>
            <person name="Logsdon J.M. Jr."/>
            <person name="Henze K."/>
            <person name="Gupta A."/>
            <person name="Wang C.C."/>
            <person name="Dunne R.L."/>
            <person name="Upcroft J.A."/>
            <person name="Upcroft P."/>
            <person name="White O."/>
            <person name="Salzberg S.L."/>
            <person name="Tang P."/>
            <person name="Chiu C.-H."/>
            <person name="Lee Y.-S."/>
            <person name="Embley T.M."/>
            <person name="Coombs G.H."/>
            <person name="Mottram J.C."/>
            <person name="Tachezy J."/>
            <person name="Fraser-Liggett C.M."/>
            <person name="Johnson P.J."/>
        </authorList>
    </citation>
    <scope>NUCLEOTIDE SEQUENCE [LARGE SCALE GENOMIC DNA]</scope>
    <source>
        <strain evidence="1">G3</strain>
    </source>
</reference>
<dbReference type="Proteomes" id="UP000001542">
    <property type="component" value="Unassembled WGS sequence"/>
</dbReference>
<accession>A2E5J9</accession>
<dbReference type="InParanoid" id="A2E5J9"/>
<protein>
    <submittedName>
        <fullName evidence="1">Uncharacterized protein</fullName>
    </submittedName>
</protein>
<gene>
    <name evidence="1" type="ORF">TVAG_038870</name>
</gene>
<dbReference type="VEuPathDB" id="TrichDB:TVAG_038870"/>
<reference evidence="1" key="1">
    <citation type="submission" date="2006-10" db="EMBL/GenBank/DDBJ databases">
        <authorList>
            <person name="Amadeo P."/>
            <person name="Zhao Q."/>
            <person name="Wortman J."/>
            <person name="Fraser-Liggett C."/>
            <person name="Carlton J."/>
        </authorList>
    </citation>
    <scope>NUCLEOTIDE SEQUENCE</scope>
    <source>
        <strain evidence="1">G3</strain>
    </source>
</reference>
<name>A2E5J9_TRIV3</name>
<organism evidence="1 2">
    <name type="scientific">Trichomonas vaginalis (strain ATCC PRA-98 / G3)</name>
    <dbReference type="NCBI Taxonomy" id="412133"/>
    <lineage>
        <taxon>Eukaryota</taxon>
        <taxon>Metamonada</taxon>
        <taxon>Parabasalia</taxon>
        <taxon>Trichomonadida</taxon>
        <taxon>Trichomonadidae</taxon>
        <taxon>Trichomonas</taxon>
    </lineage>
</organism>
<proteinExistence type="predicted"/>
<evidence type="ECO:0000313" key="1">
    <source>
        <dbReference type="EMBL" id="EAY12040.1"/>
    </source>
</evidence>